<evidence type="ECO:0000256" key="6">
    <source>
        <dbReference type="ARBA" id="ARBA00012487"/>
    </source>
</evidence>
<feature type="transmembrane region" description="Helical" evidence="17">
    <location>
        <begin position="129"/>
        <end position="147"/>
    </location>
</feature>
<name>A0A9N9CLR8_9GLOM</name>
<evidence type="ECO:0000256" key="16">
    <source>
        <dbReference type="RuleBase" id="RU003938"/>
    </source>
</evidence>
<dbReference type="AlphaFoldDB" id="A0A9N9CLR8"/>
<dbReference type="InterPro" id="IPR016720">
    <property type="entry name" value="PC_Trfase_euk"/>
</dbReference>
<comment type="similarity">
    <text evidence="5 16">Belongs to the CDS family.</text>
</comment>
<evidence type="ECO:0000256" key="11">
    <source>
        <dbReference type="ARBA" id="ARBA00022989"/>
    </source>
</evidence>
<dbReference type="GO" id="GO:0004605">
    <property type="term" value="F:phosphatidate cytidylyltransferase activity"/>
    <property type="evidence" value="ECO:0007669"/>
    <property type="project" value="UniProtKB-EC"/>
</dbReference>
<keyword evidence="14" id="KW-0594">Phospholipid biosynthesis</keyword>
<reference evidence="18" key="1">
    <citation type="submission" date="2021-06" db="EMBL/GenBank/DDBJ databases">
        <authorList>
            <person name="Kallberg Y."/>
            <person name="Tangrot J."/>
            <person name="Rosling A."/>
        </authorList>
    </citation>
    <scope>NUCLEOTIDE SEQUENCE</scope>
    <source>
        <strain evidence="18">CL551</strain>
    </source>
</reference>
<evidence type="ECO:0000256" key="3">
    <source>
        <dbReference type="ARBA" id="ARBA00005119"/>
    </source>
</evidence>
<evidence type="ECO:0000256" key="12">
    <source>
        <dbReference type="ARBA" id="ARBA00023098"/>
    </source>
</evidence>
<evidence type="ECO:0000256" key="15">
    <source>
        <dbReference type="ARBA" id="ARBA00023264"/>
    </source>
</evidence>
<sequence>MTIRAIWTLVMIGGFFVILAAGHFFVILLVVVIQTLVYREVIALAHVPSKEKKLPWFKTLNWYFLVSTNYFLYGESIIYYFKEIVFVDAFLLHFATHHRFISFTLYCIGFVFFVANLKKGHYKFQFTQFAWTHMTLLIVVCQSHFITNNIFEGLIWFVLPVSLVICNDIFAYICGFFWGKTPLIKLSPKKTWEGFVGAWICTIIFGFFWASLLMRWDYMDFGASALSGMTCERNPVFVSQKYVLSPWMVGFLKRLTFFADIRAVWIAPLQWHVLVMACFASLIAPFGGFFASGVKRAFKIKDFGHSIPGHGGITDRMDCQFLMGLFSYMYYQSFIKYTSLSVGTVLQTIVSSLKPQEQIELLD</sequence>
<keyword evidence="9 16" id="KW-0812">Transmembrane</keyword>
<organism evidence="18 19">
    <name type="scientific">Acaulospora morrowiae</name>
    <dbReference type="NCBI Taxonomy" id="94023"/>
    <lineage>
        <taxon>Eukaryota</taxon>
        <taxon>Fungi</taxon>
        <taxon>Fungi incertae sedis</taxon>
        <taxon>Mucoromycota</taxon>
        <taxon>Glomeromycotina</taxon>
        <taxon>Glomeromycetes</taxon>
        <taxon>Diversisporales</taxon>
        <taxon>Acaulosporaceae</taxon>
        <taxon>Acaulospora</taxon>
    </lineage>
</organism>
<evidence type="ECO:0000256" key="1">
    <source>
        <dbReference type="ARBA" id="ARBA00001698"/>
    </source>
</evidence>
<dbReference type="GO" id="GO:0005789">
    <property type="term" value="C:endoplasmic reticulum membrane"/>
    <property type="evidence" value="ECO:0007669"/>
    <property type="project" value="TreeGrafter"/>
</dbReference>
<evidence type="ECO:0000256" key="14">
    <source>
        <dbReference type="ARBA" id="ARBA00023209"/>
    </source>
</evidence>
<protein>
    <recommendedName>
        <fullName evidence="6 16">Phosphatidate cytidylyltransferase</fullName>
        <ecNumber evidence="6 16">2.7.7.41</ecNumber>
    </recommendedName>
</protein>
<evidence type="ECO:0000256" key="17">
    <source>
        <dbReference type="SAM" id="Phobius"/>
    </source>
</evidence>
<evidence type="ECO:0000256" key="5">
    <source>
        <dbReference type="ARBA" id="ARBA00010185"/>
    </source>
</evidence>
<accession>A0A9N9CLR8</accession>
<comment type="catalytic activity">
    <reaction evidence="1 16">
        <text>a 1,2-diacyl-sn-glycero-3-phosphate + CTP + H(+) = a CDP-1,2-diacyl-sn-glycerol + diphosphate</text>
        <dbReference type="Rhea" id="RHEA:16229"/>
        <dbReference type="ChEBI" id="CHEBI:15378"/>
        <dbReference type="ChEBI" id="CHEBI:33019"/>
        <dbReference type="ChEBI" id="CHEBI:37563"/>
        <dbReference type="ChEBI" id="CHEBI:58332"/>
        <dbReference type="ChEBI" id="CHEBI:58608"/>
        <dbReference type="EC" id="2.7.7.41"/>
    </reaction>
</comment>
<evidence type="ECO:0000313" key="19">
    <source>
        <dbReference type="Proteomes" id="UP000789342"/>
    </source>
</evidence>
<dbReference type="PROSITE" id="PS01315">
    <property type="entry name" value="CDS"/>
    <property type="match status" value="1"/>
</dbReference>
<keyword evidence="13 17" id="KW-0472">Membrane</keyword>
<comment type="pathway">
    <text evidence="4">Lipid metabolism.</text>
</comment>
<keyword evidence="19" id="KW-1185">Reference proteome</keyword>
<evidence type="ECO:0000256" key="8">
    <source>
        <dbReference type="ARBA" id="ARBA00022679"/>
    </source>
</evidence>
<dbReference type="EMBL" id="CAJVPV010006526">
    <property type="protein sequence ID" value="CAG8606444.1"/>
    <property type="molecule type" value="Genomic_DNA"/>
</dbReference>
<dbReference type="InterPro" id="IPR000374">
    <property type="entry name" value="PC_trans"/>
</dbReference>
<dbReference type="PANTHER" id="PTHR13773:SF8">
    <property type="entry name" value="PHOSPHATIDATE CYTIDYLYLTRANSFERASE, PHOTORECEPTOR-SPECIFIC"/>
    <property type="match status" value="1"/>
</dbReference>
<keyword evidence="7" id="KW-0444">Lipid biosynthesis</keyword>
<feature type="transmembrane region" description="Helical" evidence="17">
    <location>
        <begin position="271"/>
        <end position="291"/>
    </location>
</feature>
<evidence type="ECO:0000256" key="4">
    <source>
        <dbReference type="ARBA" id="ARBA00005189"/>
    </source>
</evidence>
<feature type="transmembrane region" description="Helical" evidence="17">
    <location>
        <begin position="60"/>
        <end position="80"/>
    </location>
</feature>
<evidence type="ECO:0000256" key="9">
    <source>
        <dbReference type="ARBA" id="ARBA00022692"/>
    </source>
</evidence>
<dbReference type="Pfam" id="PF01148">
    <property type="entry name" value="CTP_transf_1"/>
    <property type="match status" value="1"/>
</dbReference>
<evidence type="ECO:0000256" key="13">
    <source>
        <dbReference type="ARBA" id="ARBA00023136"/>
    </source>
</evidence>
<dbReference type="PANTHER" id="PTHR13773">
    <property type="entry name" value="PHOSPHATIDATE CYTIDYLYLTRANSFERASE"/>
    <property type="match status" value="1"/>
</dbReference>
<proteinExistence type="inferred from homology"/>
<feature type="transmembrane region" description="Helical" evidence="17">
    <location>
        <begin position="191"/>
        <end position="212"/>
    </location>
</feature>
<comment type="subcellular location">
    <subcellularLocation>
        <location evidence="2">Membrane</location>
        <topology evidence="2">Multi-pass membrane protein</topology>
    </subcellularLocation>
</comment>
<feature type="transmembrane region" description="Helical" evidence="17">
    <location>
        <begin position="6"/>
        <end position="39"/>
    </location>
</feature>
<dbReference type="Proteomes" id="UP000789342">
    <property type="component" value="Unassembled WGS sequence"/>
</dbReference>
<comment type="caution">
    <text evidence="18">The sequence shown here is derived from an EMBL/GenBank/DDBJ whole genome shotgun (WGS) entry which is preliminary data.</text>
</comment>
<feature type="transmembrane region" description="Helical" evidence="17">
    <location>
        <begin position="153"/>
        <end position="179"/>
    </location>
</feature>
<evidence type="ECO:0000256" key="2">
    <source>
        <dbReference type="ARBA" id="ARBA00004141"/>
    </source>
</evidence>
<evidence type="ECO:0000256" key="10">
    <source>
        <dbReference type="ARBA" id="ARBA00022695"/>
    </source>
</evidence>
<keyword evidence="8 16" id="KW-0808">Transferase</keyword>
<comment type="pathway">
    <text evidence="3 16">Phospholipid metabolism; CDP-diacylglycerol biosynthesis; CDP-diacylglycerol from sn-glycerol 3-phosphate: step 3/3.</text>
</comment>
<dbReference type="GO" id="GO:0008654">
    <property type="term" value="P:phospholipid biosynthetic process"/>
    <property type="evidence" value="ECO:0007669"/>
    <property type="project" value="UniProtKB-KW"/>
</dbReference>
<evidence type="ECO:0000313" key="18">
    <source>
        <dbReference type="EMBL" id="CAG8606444.1"/>
    </source>
</evidence>
<gene>
    <name evidence="18" type="ORF">AMORRO_LOCUS8016</name>
</gene>
<dbReference type="EC" id="2.7.7.41" evidence="6 16"/>
<keyword evidence="12" id="KW-0443">Lipid metabolism</keyword>
<feature type="transmembrane region" description="Helical" evidence="17">
    <location>
        <begin position="100"/>
        <end position="117"/>
    </location>
</feature>
<keyword evidence="15" id="KW-1208">Phospholipid metabolism</keyword>
<dbReference type="OrthoDB" id="10260889at2759"/>
<keyword evidence="10 16" id="KW-0548">Nucleotidyltransferase</keyword>
<keyword evidence="11 17" id="KW-1133">Transmembrane helix</keyword>
<evidence type="ECO:0000256" key="7">
    <source>
        <dbReference type="ARBA" id="ARBA00022516"/>
    </source>
</evidence>
<feature type="non-terminal residue" evidence="18">
    <location>
        <position position="1"/>
    </location>
</feature>